<dbReference type="GO" id="GO:0005576">
    <property type="term" value="C:extracellular region"/>
    <property type="evidence" value="ECO:0007669"/>
    <property type="project" value="TreeGrafter"/>
</dbReference>
<feature type="active site" description="Nucleophile" evidence="7">
    <location>
        <position position="248"/>
    </location>
</feature>
<protein>
    <submittedName>
        <fullName evidence="9">Murein L,D-transpeptidase</fullName>
    </submittedName>
</protein>
<keyword evidence="10" id="KW-1185">Reference proteome</keyword>
<dbReference type="InterPro" id="IPR002477">
    <property type="entry name" value="Peptidoglycan-bd-like"/>
</dbReference>
<dbReference type="UniPathway" id="UPA00219"/>
<dbReference type="Gene3D" id="2.40.440.10">
    <property type="entry name" value="L,D-transpeptidase catalytic domain-like"/>
    <property type="match status" value="1"/>
</dbReference>
<gene>
    <name evidence="9" type="ORF">J5Y06_09295</name>
</gene>
<dbReference type="PANTHER" id="PTHR30582:SF30">
    <property type="entry name" value="BLR4375 PROTEIN"/>
    <property type="match status" value="1"/>
</dbReference>
<keyword evidence="4 7" id="KW-0133">Cell shape</keyword>
<evidence type="ECO:0000256" key="5">
    <source>
        <dbReference type="ARBA" id="ARBA00022984"/>
    </source>
</evidence>
<evidence type="ECO:0000259" key="8">
    <source>
        <dbReference type="PROSITE" id="PS52029"/>
    </source>
</evidence>
<proteinExistence type="inferred from homology"/>
<dbReference type="SUPFAM" id="SSF141523">
    <property type="entry name" value="L,D-transpeptidase catalytic domain-like"/>
    <property type="match status" value="1"/>
</dbReference>
<evidence type="ECO:0000256" key="7">
    <source>
        <dbReference type="PROSITE-ProRule" id="PRU01373"/>
    </source>
</evidence>
<dbReference type="AlphaFoldDB" id="A0A8J7R227"/>
<dbReference type="InterPro" id="IPR050979">
    <property type="entry name" value="LD-transpeptidase"/>
</dbReference>
<dbReference type="GO" id="GO:0008360">
    <property type="term" value="P:regulation of cell shape"/>
    <property type="evidence" value="ECO:0007669"/>
    <property type="project" value="UniProtKB-UniRule"/>
</dbReference>
<keyword evidence="3" id="KW-0808">Transferase</keyword>
<sequence length="275" mass="30217">MQVLLDRAYTSPGVIDGLMGENTRKAIEAYQRIKDMDVTGEITAELWSSLSQDEASPVQTYKLTEDDINGRYVDEVPDDYAKLAELDWIGYHDVTEMLAERFHMDQDLLKLLNPNTDFTAAGTEIAVVAPGGVPEKQVTRIEIDKEKGELRAFGDGDKPVFVAPATIGSEDTPSPSGTMKVLAAVEDPTYTYNPEENFQQGDNKEKLEIAPGPNGPVGNVWIDLSKPTYGIHGTPEPAMIDKSASHGCVRLTNWDAGRLADLVKPEETSVEFLEE</sequence>
<dbReference type="Gene3D" id="1.10.101.10">
    <property type="entry name" value="PGBD-like superfamily/PGBD"/>
    <property type="match status" value="1"/>
</dbReference>
<feature type="active site" description="Proton donor/acceptor" evidence="7">
    <location>
        <position position="232"/>
    </location>
</feature>
<dbReference type="Pfam" id="PF03734">
    <property type="entry name" value="YkuD"/>
    <property type="match status" value="1"/>
</dbReference>
<evidence type="ECO:0000256" key="3">
    <source>
        <dbReference type="ARBA" id="ARBA00022679"/>
    </source>
</evidence>
<dbReference type="GO" id="GO:0018104">
    <property type="term" value="P:peptidoglycan-protein cross-linking"/>
    <property type="evidence" value="ECO:0007669"/>
    <property type="project" value="TreeGrafter"/>
</dbReference>
<dbReference type="GO" id="GO:0016740">
    <property type="term" value="F:transferase activity"/>
    <property type="evidence" value="ECO:0007669"/>
    <property type="project" value="UniProtKB-KW"/>
</dbReference>
<dbReference type="InterPro" id="IPR038063">
    <property type="entry name" value="Transpep_catalytic_dom"/>
</dbReference>
<dbReference type="InterPro" id="IPR036365">
    <property type="entry name" value="PGBD-like_sf"/>
</dbReference>
<organism evidence="9 10">
    <name type="scientific">Tianweitania sediminis</name>
    <dbReference type="NCBI Taxonomy" id="1502156"/>
    <lineage>
        <taxon>Bacteria</taxon>
        <taxon>Pseudomonadati</taxon>
        <taxon>Pseudomonadota</taxon>
        <taxon>Alphaproteobacteria</taxon>
        <taxon>Hyphomicrobiales</taxon>
        <taxon>Phyllobacteriaceae</taxon>
        <taxon>Tianweitania</taxon>
    </lineage>
</organism>
<keyword evidence="5 7" id="KW-0573">Peptidoglycan synthesis</keyword>
<reference evidence="9" key="1">
    <citation type="submission" date="2021-03" db="EMBL/GenBank/DDBJ databases">
        <title>Genome sequencing and assembly of Tianweitania sediminis.</title>
        <authorList>
            <person name="Chhetri G."/>
        </authorList>
    </citation>
    <scope>NUCLEOTIDE SEQUENCE</scope>
    <source>
        <strain evidence="9">Z8</strain>
    </source>
</reference>
<dbReference type="GO" id="GO:0071972">
    <property type="term" value="F:peptidoglycan L,D-transpeptidase activity"/>
    <property type="evidence" value="ECO:0007669"/>
    <property type="project" value="TreeGrafter"/>
</dbReference>
<dbReference type="InterPro" id="IPR005490">
    <property type="entry name" value="LD_TPept_cat_dom"/>
</dbReference>
<dbReference type="SUPFAM" id="SSF47090">
    <property type="entry name" value="PGBD-like"/>
    <property type="match status" value="1"/>
</dbReference>
<evidence type="ECO:0000313" key="10">
    <source>
        <dbReference type="Proteomes" id="UP000666240"/>
    </source>
</evidence>
<dbReference type="CDD" id="cd16913">
    <property type="entry name" value="YkuD_like"/>
    <property type="match status" value="1"/>
</dbReference>
<evidence type="ECO:0000256" key="1">
    <source>
        <dbReference type="ARBA" id="ARBA00004752"/>
    </source>
</evidence>
<name>A0A8J7R227_9HYPH</name>
<feature type="domain" description="L,D-TPase catalytic" evidence="8">
    <location>
        <begin position="139"/>
        <end position="273"/>
    </location>
</feature>
<evidence type="ECO:0000256" key="6">
    <source>
        <dbReference type="ARBA" id="ARBA00023316"/>
    </source>
</evidence>
<dbReference type="InterPro" id="IPR036366">
    <property type="entry name" value="PGBDSf"/>
</dbReference>
<comment type="caution">
    <text evidence="9">The sequence shown here is derived from an EMBL/GenBank/DDBJ whole genome shotgun (WGS) entry which is preliminary data.</text>
</comment>
<evidence type="ECO:0000256" key="4">
    <source>
        <dbReference type="ARBA" id="ARBA00022960"/>
    </source>
</evidence>
<evidence type="ECO:0000313" key="9">
    <source>
        <dbReference type="EMBL" id="MBP0438841.1"/>
    </source>
</evidence>
<dbReference type="Pfam" id="PF01471">
    <property type="entry name" value="PG_binding_1"/>
    <property type="match status" value="1"/>
</dbReference>
<dbReference type="GO" id="GO:0071555">
    <property type="term" value="P:cell wall organization"/>
    <property type="evidence" value="ECO:0007669"/>
    <property type="project" value="UniProtKB-UniRule"/>
</dbReference>
<accession>A0A8J7R227</accession>
<dbReference type="EMBL" id="JAGIYY010000002">
    <property type="protein sequence ID" value="MBP0438841.1"/>
    <property type="molecule type" value="Genomic_DNA"/>
</dbReference>
<comment type="similarity">
    <text evidence="2">Belongs to the YkuD family.</text>
</comment>
<dbReference type="PROSITE" id="PS52029">
    <property type="entry name" value="LD_TPASE"/>
    <property type="match status" value="1"/>
</dbReference>
<dbReference type="Proteomes" id="UP000666240">
    <property type="component" value="Unassembled WGS sequence"/>
</dbReference>
<comment type="pathway">
    <text evidence="1 7">Cell wall biogenesis; peptidoglycan biosynthesis.</text>
</comment>
<dbReference type="PANTHER" id="PTHR30582">
    <property type="entry name" value="L,D-TRANSPEPTIDASE"/>
    <property type="match status" value="1"/>
</dbReference>
<keyword evidence="6 7" id="KW-0961">Cell wall biogenesis/degradation</keyword>
<evidence type="ECO:0000256" key="2">
    <source>
        <dbReference type="ARBA" id="ARBA00005992"/>
    </source>
</evidence>